<evidence type="ECO:0000256" key="4">
    <source>
        <dbReference type="ARBA" id="ARBA00007854"/>
    </source>
</evidence>
<dbReference type="Pfam" id="PF08443">
    <property type="entry name" value="RimK"/>
    <property type="match status" value="1"/>
</dbReference>
<protein>
    <recommendedName>
        <fullName evidence="5">N-acetylaspartylglutamate synthase</fullName>
        <ecNumber evidence="5">6.3.2.41</ecNumber>
    </recommendedName>
</protein>
<comment type="similarity">
    <text evidence="4">Belongs to the RimK family.</text>
</comment>
<evidence type="ECO:0000313" key="18">
    <source>
        <dbReference type="Proteomes" id="UP000322234"/>
    </source>
</evidence>
<dbReference type="Gene3D" id="3.30.470.20">
    <property type="entry name" value="ATP-grasp fold, B domain"/>
    <property type="match status" value="1"/>
</dbReference>
<gene>
    <name evidence="17" type="ORF">E5288_WYG013698</name>
</gene>
<dbReference type="GO" id="GO:0072590">
    <property type="term" value="F:N-acetyl-L-aspartate-L-glutamate ligase activity"/>
    <property type="evidence" value="ECO:0007669"/>
    <property type="project" value="TreeGrafter"/>
</dbReference>
<comment type="cofactor">
    <cofactor evidence="2">
        <name>Mg(2+)</name>
        <dbReference type="ChEBI" id="CHEBI:18420"/>
    </cofactor>
</comment>
<dbReference type="FunFam" id="3.40.50.20:FF:000014">
    <property type="entry name" value="beta-citrylglutamate synthase B isoform X1"/>
    <property type="match status" value="1"/>
</dbReference>
<evidence type="ECO:0000256" key="1">
    <source>
        <dbReference type="ARBA" id="ARBA00001936"/>
    </source>
</evidence>
<dbReference type="Gene3D" id="3.40.50.20">
    <property type="match status" value="1"/>
</dbReference>
<keyword evidence="6" id="KW-0963">Cytoplasm</keyword>
<sequence length="554" mass="60939">MPVRQAGGREAAAASGAEQCGPPRRGGVVNREGAAEPHTRGANLSPGARIVSRKKLWKEGPTFNMLNVMNFELFCALHLRKLLKFCATSRDTLICFKIIGKETPIYWSLARRNVLVASQARRGHMGGDSWGHRACAFVVGVSPACFLGYTDTWLDDEVIPGKEEQQIKMCSSVAAKLWFLTDRRIREDYPQKEILRALKAKCCEEELDFRAVVMDELVLTVEQGNLGLRINGELITAYPQVVVVRVPTPWVQSDSDITVLRHLEKMGCRLMNRPQAILNCVNKFWTFQELAGHGVPLPDTFSYGGHENFAKMIDEAEVLEFPMVVKNTRGHRGKAVFLARDKHHLADLSHLIRHEAPYLFQKYVKESHGRDVRVIVVGGRVVGTMLRCSTDGRMQSNCSLGGVGMMCSLSEQGKQLAIQVSNILGMDVCGIDLLMKDDGSFCVCEANANVGFIAFDKACNLDVAGIIADYAASLLPSGRLTRRMSLLSVVSTASETSEPELGPPANTAVDNMSASSSSVDSDPETTERELLTKLPGGLFNMNQLLANEIKLLVE</sequence>
<comment type="cofactor">
    <cofactor evidence="1">
        <name>Mn(2+)</name>
        <dbReference type="ChEBI" id="CHEBI:29035"/>
    </cofactor>
</comment>
<keyword evidence="18" id="KW-1185">Reference proteome</keyword>
<reference evidence="17" key="1">
    <citation type="submission" date="2019-10" db="EMBL/GenBank/DDBJ databases">
        <title>The sequence and de novo assembly of the wild yak genome.</title>
        <authorList>
            <person name="Liu Y."/>
        </authorList>
    </citation>
    <scope>NUCLEOTIDE SEQUENCE [LARGE SCALE GENOMIC DNA]</scope>
    <source>
        <strain evidence="17">WY2019</strain>
    </source>
</reference>
<dbReference type="PROSITE" id="PS50975">
    <property type="entry name" value="ATP_GRASP"/>
    <property type="match status" value="1"/>
</dbReference>
<keyword evidence="7" id="KW-0436">Ligase</keyword>
<evidence type="ECO:0000256" key="2">
    <source>
        <dbReference type="ARBA" id="ARBA00001946"/>
    </source>
</evidence>
<evidence type="ECO:0000256" key="10">
    <source>
        <dbReference type="ARBA" id="ARBA00022840"/>
    </source>
</evidence>
<dbReference type="PANTHER" id="PTHR21621:SF5">
    <property type="entry name" value="BETA-CITRYLGLUTAMATE SYNTHASE B"/>
    <property type="match status" value="1"/>
</dbReference>
<comment type="catalytic activity">
    <reaction evidence="13">
        <text>N-acetyl-L-aspartate + L-glutamate + ATP = N-acetyl-L-aspartyl-L-glutamate + ADP + phosphate + H(+)</text>
        <dbReference type="Rhea" id="RHEA:40035"/>
        <dbReference type="ChEBI" id="CHEBI:15378"/>
        <dbReference type="ChEBI" id="CHEBI:16953"/>
        <dbReference type="ChEBI" id="CHEBI:29985"/>
        <dbReference type="ChEBI" id="CHEBI:30616"/>
        <dbReference type="ChEBI" id="CHEBI:43474"/>
        <dbReference type="ChEBI" id="CHEBI:76931"/>
        <dbReference type="ChEBI" id="CHEBI:456216"/>
        <dbReference type="EC" id="6.3.2.41"/>
    </reaction>
</comment>
<feature type="compositionally biased region" description="Low complexity" evidence="15">
    <location>
        <begin position="1"/>
        <end position="19"/>
    </location>
</feature>
<dbReference type="PANTHER" id="PTHR21621">
    <property type="entry name" value="RIBOSOMAL PROTEIN S6 MODIFICATION PROTEIN"/>
    <property type="match status" value="1"/>
</dbReference>
<evidence type="ECO:0000256" key="3">
    <source>
        <dbReference type="ARBA" id="ARBA00004496"/>
    </source>
</evidence>
<feature type="region of interest" description="Disordered" evidence="15">
    <location>
        <begin position="493"/>
        <end position="527"/>
    </location>
</feature>
<evidence type="ECO:0000259" key="16">
    <source>
        <dbReference type="PROSITE" id="PS50975"/>
    </source>
</evidence>
<evidence type="ECO:0000256" key="15">
    <source>
        <dbReference type="SAM" id="MobiDB-lite"/>
    </source>
</evidence>
<evidence type="ECO:0000256" key="12">
    <source>
        <dbReference type="ARBA" id="ARBA00023211"/>
    </source>
</evidence>
<comment type="subcellular location">
    <subcellularLocation>
        <location evidence="3">Cytoplasm</location>
    </subcellularLocation>
</comment>
<comment type="caution">
    <text evidence="17">The sequence shown here is derived from an EMBL/GenBank/DDBJ whole genome shotgun (WGS) entry which is preliminary data.</text>
</comment>
<dbReference type="NCBIfam" id="TIGR00768">
    <property type="entry name" value="rimK_fam"/>
    <property type="match status" value="1"/>
</dbReference>
<dbReference type="InterPro" id="IPR013815">
    <property type="entry name" value="ATP_grasp_subdomain_1"/>
</dbReference>
<dbReference type="InterPro" id="IPR011761">
    <property type="entry name" value="ATP-grasp"/>
</dbReference>
<organism evidence="17 18">
    <name type="scientific">Bos mutus</name>
    <name type="common">wild yak</name>
    <dbReference type="NCBI Taxonomy" id="72004"/>
    <lineage>
        <taxon>Eukaryota</taxon>
        <taxon>Metazoa</taxon>
        <taxon>Chordata</taxon>
        <taxon>Craniata</taxon>
        <taxon>Vertebrata</taxon>
        <taxon>Euteleostomi</taxon>
        <taxon>Mammalia</taxon>
        <taxon>Eutheria</taxon>
        <taxon>Laurasiatheria</taxon>
        <taxon>Artiodactyla</taxon>
        <taxon>Ruminantia</taxon>
        <taxon>Pecora</taxon>
        <taxon>Bovidae</taxon>
        <taxon>Bovinae</taxon>
        <taxon>Bos</taxon>
    </lineage>
</organism>
<dbReference type="EMBL" id="VBQZ03000003">
    <property type="protein sequence ID" value="MXQ79903.1"/>
    <property type="molecule type" value="Genomic_DNA"/>
</dbReference>
<evidence type="ECO:0000256" key="11">
    <source>
        <dbReference type="ARBA" id="ARBA00022842"/>
    </source>
</evidence>
<dbReference type="InterPro" id="IPR013651">
    <property type="entry name" value="ATP-grasp_RimK-type"/>
</dbReference>
<evidence type="ECO:0000256" key="5">
    <source>
        <dbReference type="ARBA" id="ARBA00012938"/>
    </source>
</evidence>
<feature type="domain" description="ATP-grasp" evidence="16">
    <location>
        <begin position="287"/>
        <end position="472"/>
    </location>
</feature>
<evidence type="ECO:0000313" key="17">
    <source>
        <dbReference type="EMBL" id="MXQ79903.1"/>
    </source>
</evidence>
<keyword evidence="12" id="KW-0464">Manganese</keyword>
<dbReference type="FunFam" id="3.30.1490.20:FF:000011">
    <property type="entry name" value="beta-citrylglutamate synthase B isoform X1"/>
    <property type="match status" value="1"/>
</dbReference>
<dbReference type="SUPFAM" id="SSF56059">
    <property type="entry name" value="Glutathione synthetase ATP-binding domain-like"/>
    <property type="match status" value="1"/>
</dbReference>
<evidence type="ECO:0000256" key="6">
    <source>
        <dbReference type="ARBA" id="ARBA00022490"/>
    </source>
</evidence>
<keyword evidence="8" id="KW-0479">Metal-binding</keyword>
<accession>A0A6B0QX42</accession>
<evidence type="ECO:0000256" key="9">
    <source>
        <dbReference type="ARBA" id="ARBA00022741"/>
    </source>
</evidence>
<dbReference type="FunFam" id="3.30.470.20:FF:000022">
    <property type="entry name" value="beta-citrylglutamate synthase B isoform X1"/>
    <property type="match status" value="1"/>
</dbReference>
<keyword evidence="11" id="KW-0460">Magnesium</keyword>
<evidence type="ECO:0000256" key="8">
    <source>
        <dbReference type="ARBA" id="ARBA00022723"/>
    </source>
</evidence>
<name>A0A6B0QX42_9CETA</name>
<keyword evidence="9 14" id="KW-0547">Nucleotide-binding</keyword>
<dbReference type="EC" id="6.3.2.41" evidence="5"/>
<keyword evidence="10 14" id="KW-0067">ATP-binding</keyword>
<dbReference type="GO" id="GO:0005737">
    <property type="term" value="C:cytoplasm"/>
    <property type="evidence" value="ECO:0007669"/>
    <property type="project" value="UniProtKB-SubCell"/>
</dbReference>
<dbReference type="GO" id="GO:0046872">
    <property type="term" value="F:metal ion binding"/>
    <property type="evidence" value="ECO:0007669"/>
    <property type="project" value="UniProtKB-KW"/>
</dbReference>
<feature type="region of interest" description="Disordered" evidence="15">
    <location>
        <begin position="1"/>
        <end position="29"/>
    </location>
</feature>
<dbReference type="Proteomes" id="UP000322234">
    <property type="component" value="Unassembled WGS sequence"/>
</dbReference>
<dbReference type="Gene3D" id="3.30.1490.20">
    <property type="entry name" value="ATP-grasp fold, A domain"/>
    <property type="match status" value="1"/>
</dbReference>
<evidence type="ECO:0000256" key="13">
    <source>
        <dbReference type="ARBA" id="ARBA00049321"/>
    </source>
</evidence>
<evidence type="ECO:0000256" key="14">
    <source>
        <dbReference type="PROSITE-ProRule" id="PRU00409"/>
    </source>
</evidence>
<dbReference type="GO" id="GO:0005524">
    <property type="term" value="F:ATP binding"/>
    <property type="evidence" value="ECO:0007669"/>
    <property type="project" value="UniProtKB-UniRule"/>
</dbReference>
<dbReference type="AlphaFoldDB" id="A0A6B0QX42"/>
<evidence type="ECO:0000256" key="7">
    <source>
        <dbReference type="ARBA" id="ARBA00022598"/>
    </source>
</evidence>
<proteinExistence type="inferred from homology"/>
<dbReference type="InterPro" id="IPR004666">
    <property type="entry name" value="Rp_bS6_RimK/Lys_biosynth_LsyX"/>
</dbReference>